<organism evidence="3 4">
    <name type="scientific">Linum trigynum</name>
    <dbReference type="NCBI Taxonomy" id="586398"/>
    <lineage>
        <taxon>Eukaryota</taxon>
        <taxon>Viridiplantae</taxon>
        <taxon>Streptophyta</taxon>
        <taxon>Embryophyta</taxon>
        <taxon>Tracheophyta</taxon>
        <taxon>Spermatophyta</taxon>
        <taxon>Magnoliopsida</taxon>
        <taxon>eudicotyledons</taxon>
        <taxon>Gunneridae</taxon>
        <taxon>Pentapetalae</taxon>
        <taxon>rosids</taxon>
        <taxon>fabids</taxon>
        <taxon>Malpighiales</taxon>
        <taxon>Linaceae</taxon>
        <taxon>Linum</taxon>
    </lineage>
</organism>
<feature type="region of interest" description="Disordered" evidence="1">
    <location>
        <begin position="118"/>
        <end position="167"/>
    </location>
</feature>
<accession>A0AAV2GT08</accession>
<proteinExistence type="predicted"/>
<name>A0AAV2GT08_9ROSI</name>
<sequence>MEGDANQWWQWLDRAYTTSRLTMTWLRFCEKLWARFGPFDNVSCHEALAKIEQTGSLSDYLLTFEKLGNRCFGWTEEALVGSFMGGLKYEISDAIRMFKPETMREAIRLAKVKTAELEKHRGVQRNPARGPLEAAVEPPPPPSRVAPPRNPNARRMSPEEVARRRAQ</sequence>
<dbReference type="Pfam" id="PF03732">
    <property type="entry name" value="Retrotrans_gag"/>
    <property type="match status" value="1"/>
</dbReference>
<evidence type="ECO:0000313" key="4">
    <source>
        <dbReference type="Proteomes" id="UP001497516"/>
    </source>
</evidence>
<dbReference type="Proteomes" id="UP001497516">
    <property type="component" value="Chromosome 9"/>
</dbReference>
<evidence type="ECO:0000256" key="1">
    <source>
        <dbReference type="SAM" id="MobiDB-lite"/>
    </source>
</evidence>
<reference evidence="3 4" key="1">
    <citation type="submission" date="2024-04" db="EMBL/GenBank/DDBJ databases">
        <authorList>
            <person name="Fracassetti M."/>
        </authorList>
    </citation>
    <scope>NUCLEOTIDE SEQUENCE [LARGE SCALE GENOMIC DNA]</scope>
</reference>
<feature type="domain" description="Retrotransposon gag" evidence="2">
    <location>
        <begin position="2"/>
        <end position="88"/>
    </location>
</feature>
<protein>
    <recommendedName>
        <fullName evidence="2">Retrotransposon gag domain-containing protein</fullName>
    </recommendedName>
</protein>
<dbReference type="InterPro" id="IPR005162">
    <property type="entry name" value="Retrotrans_gag_dom"/>
</dbReference>
<keyword evidence="4" id="KW-1185">Reference proteome</keyword>
<dbReference type="AlphaFoldDB" id="A0AAV2GT08"/>
<evidence type="ECO:0000259" key="2">
    <source>
        <dbReference type="Pfam" id="PF03732"/>
    </source>
</evidence>
<gene>
    <name evidence="3" type="ORF">LTRI10_LOCUS52830</name>
</gene>
<evidence type="ECO:0000313" key="3">
    <source>
        <dbReference type="EMBL" id="CAL1413611.1"/>
    </source>
</evidence>
<dbReference type="EMBL" id="OZ034822">
    <property type="protein sequence ID" value="CAL1413611.1"/>
    <property type="molecule type" value="Genomic_DNA"/>
</dbReference>
<feature type="compositionally biased region" description="Basic and acidic residues" evidence="1">
    <location>
        <begin position="156"/>
        <end position="167"/>
    </location>
</feature>
<feature type="compositionally biased region" description="Pro residues" evidence="1">
    <location>
        <begin position="137"/>
        <end position="150"/>
    </location>
</feature>